<evidence type="ECO:0000313" key="3">
    <source>
        <dbReference type="Proteomes" id="UP000467700"/>
    </source>
</evidence>
<feature type="compositionally biased region" description="Low complexity" evidence="1">
    <location>
        <begin position="154"/>
        <end position="169"/>
    </location>
</feature>
<evidence type="ECO:0000256" key="1">
    <source>
        <dbReference type="SAM" id="MobiDB-lite"/>
    </source>
</evidence>
<comment type="caution">
    <text evidence="2">The sequence shown here is derived from an EMBL/GenBank/DDBJ whole genome shotgun (WGS) entry which is preliminary data.</text>
</comment>
<evidence type="ECO:0000313" key="2">
    <source>
        <dbReference type="EMBL" id="CAA7270485.1"/>
    </source>
</evidence>
<gene>
    <name evidence="2" type="ORF">AAE3_LOCUS12741</name>
</gene>
<proteinExistence type="predicted"/>
<name>A0A8S0W4R3_CYCAE</name>
<accession>A0A8S0W4R3</accession>
<sequence>MKVTNSVIISGVNNSNNYNSFGVSGSSLPARSYLPSNIELYGNSQIITADPKRPGGYVVYTAENPPPPARQEQAAKATLSKPTSPPEHKNPEESAASESSHEDEVKSTLKSDSQDADKASKPEKEKEGTKAHFLRKLKDDIHRKCCRHPQEHFGSGSESRLSSSSPAAREGNKPCTPFVKPGPDASDPTKGCVVVGASISKNSNNTAGFFVNNA</sequence>
<dbReference type="Proteomes" id="UP000467700">
    <property type="component" value="Unassembled WGS sequence"/>
</dbReference>
<dbReference type="OrthoDB" id="10406820at2759"/>
<keyword evidence="3" id="KW-1185">Reference proteome</keyword>
<organism evidence="2 3">
    <name type="scientific">Cyclocybe aegerita</name>
    <name type="common">Black poplar mushroom</name>
    <name type="synonym">Agrocybe aegerita</name>
    <dbReference type="NCBI Taxonomy" id="1973307"/>
    <lineage>
        <taxon>Eukaryota</taxon>
        <taxon>Fungi</taxon>
        <taxon>Dikarya</taxon>
        <taxon>Basidiomycota</taxon>
        <taxon>Agaricomycotina</taxon>
        <taxon>Agaricomycetes</taxon>
        <taxon>Agaricomycetidae</taxon>
        <taxon>Agaricales</taxon>
        <taxon>Agaricineae</taxon>
        <taxon>Bolbitiaceae</taxon>
        <taxon>Cyclocybe</taxon>
    </lineage>
</organism>
<dbReference type="AlphaFoldDB" id="A0A8S0W4R3"/>
<feature type="region of interest" description="Disordered" evidence="1">
    <location>
        <begin position="51"/>
        <end position="189"/>
    </location>
</feature>
<protein>
    <submittedName>
        <fullName evidence="2">Uncharacterized protein</fullName>
    </submittedName>
</protein>
<feature type="compositionally biased region" description="Basic and acidic residues" evidence="1">
    <location>
        <begin position="99"/>
        <end position="151"/>
    </location>
</feature>
<reference evidence="2 3" key="1">
    <citation type="submission" date="2020-01" db="EMBL/GenBank/DDBJ databases">
        <authorList>
            <person name="Gupta K D."/>
        </authorList>
    </citation>
    <scope>NUCLEOTIDE SEQUENCE [LARGE SCALE GENOMIC DNA]</scope>
</reference>
<dbReference type="EMBL" id="CACVBS010000090">
    <property type="protein sequence ID" value="CAA7270485.1"/>
    <property type="molecule type" value="Genomic_DNA"/>
</dbReference>